<protein>
    <submittedName>
        <fullName evidence="2">Gamma-glutamyltranspeptidase</fullName>
    </submittedName>
</protein>
<gene>
    <name evidence="2" type="primary">ggt</name>
    <name evidence="2" type="ORF">PA905_13900</name>
</gene>
<comment type="similarity">
    <text evidence="1">Belongs to the gamma-glutamyltransferase family.</text>
</comment>
<dbReference type="SUPFAM" id="SSF56235">
    <property type="entry name" value="N-terminal nucleophile aminohydrolases (Ntn hydrolases)"/>
    <property type="match status" value="1"/>
</dbReference>
<proteinExistence type="inferred from homology"/>
<accession>A0A4P5ZVK1</accession>
<dbReference type="InterPro" id="IPR051792">
    <property type="entry name" value="GGT_bact"/>
</dbReference>
<name>A0A4P5ZVK1_PLAAG</name>
<reference evidence="3" key="1">
    <citation type="submission" date="2019-02" db="EMBL/GenBank/DDBJ databases">
        <title>Draft genome sequence of Planktothrix agardhii NIES-905.</title>
        <authorList>
            <person name="Yamaguchi H."/>
            <person name="Suzuki S."/>
            <person name="Kawachi M."/>
        </authorList>
    </citation>
    <scope>NUCLEOTIDE SEQUENCE [LARGE SCALE GENOMIC DNA]</scope>
    <source>
        <strain evidence="3">CCAP 1459/11A</strain>
    </source>
</reference>
<dbReference type="RefSeq" id="WP_026788561.1">
    <property type="nucleotide sequence ID" value="NZ_BJCD01000035.1"/>
</dbReference>
<dbReference type="PANTHER" id="PTHR43199">
    <property type="entry name" value="GLUTATHIONE HYDROLASE"/>
    <property type="match status" value="1"/>
</dbReference>
<sequence>MKKTNGVITAGHPKTVAAGLVMFDAFDAAVACILADCVTEPGLTSLAGGGFLLAHTHTNQNILFDFFTKTPRYKCPIIGVKFL</sequence>
<evidence type="ECO:0000256" key="1">
    <source>
        <dbReference type="ARBA" id="ARBA00009381"/>
    </source>
</evidence>
<organism evidence="2 3">
    <name type="scientific">Planktothrix agardhii CCAP 1459/11A</name>
    <dbReference type="NCBI Taxonomy" id="282420"/>
    <lineage>
        <taxon>Bacteria</taxon>
        <taxon>Bacillati</taxon>
        <taxon>Cyanobacteriota</taxon>
        <taxon>Cyanophyceae</taxon>
        <taxon>Oscillatoriophycideae</taxon>
        <taxon>Oscillatoriales</taxon>
        <taxon>Microcoleaceae</taxon>
        <taxon>Planktothrix</taxon>
    </lineage>
</organism>
<dbReference type="PANTHER" id="PTHR43199:SF1">
    <property type="entry name" value="GLUTATHIONE HYDROLASE PROENZYME"/>
    <property type="match status" value="1"/>
</dbReference>
<evidence type="ECO:0000313" key="3">
    <source>
        <dbReference type="Proteomes" id="UP000299794"/>
    </source>
</evidence>
<dbReference type="Proteomes" id="UP000299794">
    <property type="component" value="Unassembled WGS sequence"/>
</dbReference>
<evidence type="ECO:0000313" key="2">
    <source>
        <dbReference type="EMBL" id="GDZ93551.1"/>
    </source>
</evidence>
<dbReference type="AlphaFoldDB" id="A0A4P5ZVK1"/>
<dbReference type="InterPro" id="IPR029055">
    <property type="entry name" value="Ntn_hydrolases_N"/>
</dbReference>
<dbReference type="EMBL" id="BJCD01000035">
    <property type="protein sequence ID" value="GDZ93551.1"/>
    <property type="molecule type" value="Genomic_DNA"/>
</dbReference>
<comment type="caution">
    <text evidence="2">The sequence shown here is derived from an EMBL/GenBank/DDBJ whole genome shotgun (WGS) entry which is preliminary data.</text>
</comment>